<dbReference type="EMBL" id="JBGUAW010000002">
    <property type="protein sequence ID" value="MFA9459820.1"/>
    <property type="molecule type" value="Genomic_DNA"/>
</dbReference>
<sequence>MRAAAWLGVVGGVLVALSPQGAEAAERSYLGVGASRMEMSNGDEFDRKYVMEPTLIRSVKFSWDKKDVAGLFGDIGIDEDNRLRDLTLGLIIGDHLVHVERGRIRGDIECEDADDAFCNPRPDTFDNRYLSVNLIEYSGGIGGVSWGYGFQKYAIPRVFEYGDGTISGPQLQDDAMQVYNLGIGLYSDPVRNFLVDSDAGNGAKHQFYGATITTYGLSVAQTSDAPDLKEYGVDGETFLGAGMAGKLEAGWFSGYRGDHWSVALNIGYRVQMHMFFDPITSWNAGDPDEGEIQLGVAYLLMHGPTAQIQGSF</sequence>
<proteinExistence type="predicted"/>
<evidence type="ECO:0000313" key="3">
    <source>
        <dbReference type="Proteomes" id="UP001575181"/>
    </source>
</evidence>
<keyword evidence="1" id="KW-0732">Signal</keyword>
<dbReference type="Proteomes" id="UP001575181">
    <property type="component" value="Unassembled WGS sequence"/>
</dbReference>
<feature type="chain" id="PRO_5045768743" description="Outer membrane beta-barrel porin/alpha-amylase" evidence="1">
    <location>
        <begin position="25"/>
        <end position="312"/>
    </location>
</feature>
<protein>
    <recommendedName>
        <fullName evidence="4">Outer membrane beta-barrel porin/alpha-amylase</fullName>
    </recommendedName>
</protein>
<organism evidence="2 3">
    <name type="scientific">Thiohalorhabdus methylotrophus</name>
    <dbReference type="NCBI Taxonomy" id="3242694"/>
    <lineage>
        <taxon>Bacteria</taxon>
        <taxon>Pseudomonadati</taxon>
        <taxon>Pseudomonadota</taxon>
        <taxon>Gammaproteobacteria</taxon>
        <taxon>Thiohalorhabdales</taxon>
        <taxon>Thiohalorhabdaceae</taxon>
        <taxon>Thiohalorhabdus</taxon>
    </lineage>
</organism>
<gene>
    <name evidence="2" type="ORF">ACERLL_03165</name>
</gene>
<name>A0ABV4TR61_9GAMM</name>
<comment type="caution">
    <text evidence="2">The sequence shown here is derived from an EMBL/GenBank/DDBJ whole genome shotgun (WGS) entry which is preliminary data.</text>
</comment>
<reference evidence="2 3" key="1">
    <citation type="submission" date="2024-08" db="EMBL/GenBank/DDBJ databases">
        <title>Whole-genome sequencing of halo(alkali)philic microorganisms from hypersaline lakes.</title>
        <authorList>
            <person name="Sorokin D.Y."/>
            <person name="Merkel A.Y."/>
            <person name="Messina E."/>
            <person name="Yakimov M."/>
        </authorList>
    </citation>
    <scope>NUCLEOTIDE SEQUENCE [LARGE SCALE GENOMIC DNA]</scope>
    <source>
        <strain evidence="2 3">Cl-TMA</strain>
    </source>
</reference>
<evidence type="ECO:0000313" key="2">
    <source>
        <dbReference type="EMBL" id="MFA9459820.1"/>
    </source>
</evidence>
<keyword evidence="3" id="KW-1185">Reference proteome</keyword>
<evidence type="ECO:0000256" key="1">
    <source>
        <dbReference type="SAM" id="SignalP"/>
    </source>
</evidence>
<accession>A0ABV4TR61</accession>
<evidence type="ECO:0008006" key="4">
    <source>
        <dbReference type="Google" id="ProtNLM"/>
    </source>
</evidence>
<feature type="signal peptide" evidence="1">
    <location>
        <begin position="1"/>
        <end position="24"/>
    </location>
</feature>
<dbReference type="RefSeq" id="WP_373654605.1">
    <property type="nucleotide sequence ID" value="NZ_JBGUAW010000002.1"/>
</dbReference>